<dbReference type="InterPro" id="IPR023198">
    <property type="entry name" value="PGP-like_dom2"/>
</dbReference>
<dbReference type="GO" id="GO:0046295">
    <property type="term" value="P:glycolate biosynthetic process"/>
    <property type="evidence" value="ECO:0007669"/>
    <property type="project" value="UniProtKB-UniRule"/>
</dbReference>
<dbReference type="AlphaFoldDB" id="A0A7V8JKU3"/>
<dbReference type="InterPro" id="IPR050155">
    <property type="entry name" value="HAD-like_hydrolase_sf"/>
</dbReference>
<evidence type="ECO:0000256" key="7">
    <source>
        <dbReference type="ARBA" id="ARBA00022801"/>
    </source>
</evidence>
<dbReference type="NCBIfam" id="TIGR01449">
    <property type="entry name" value="PGP_bact"/>
    <property type="match status" value="1"/>
</dbReference>
<dbReference type="GO" id="GO:0005829">
    <property type="term" value="C:cytosol"/>
    <property type="evidence" value="ECO:0007669"/>
    <property type="project" value="TreeGrafter"/>
</dbReference>
<comment type="similarity">
    <text evidence="4 10">Belongs to the HAD-like hydrolase superfamily. CbbY/CbbZ/Gph/YieH family.</text>
</comment>
<keyword evidence="8 10" id="KW-0460">Magnesium</keyword>
<feature type="binding site" evidence="10">
    <location>
        <position position="24"/>
    </location>
    <ligand>
        <name>Mg(2+)</name>
        <dbReference type="ChEBI" id="CHEBI:18420"/>
    </ligand>
</feature>
<dbReference type="InterPro" id="IPR023214">
    <property type="entry name" value="HAD_sf"/>
</dbReference>
<dbReference type="InterPro" id="IPR037512">
    <property type="entry name" value="PGPase_prok"/>
</dbReference>
<dbReference type="FunFam" id="3.40.50.1000:FF:000022">
    <property type="entry name" value="Phosphoglycolate phosphatase"/>
    <property type="match status" value="1"/>
</dbReference>
<accession>A0A7V8JKU3</accession>
<feature type="binding site" evidence="10">
    <location>
        <position position="181"/>
    </location>
    <ligand>
        <name>Mg(2+)</name>
        <dbReference type="ChEBI" id="CHEBI:18420"/>
    </ligand>
</feature>
<comment type="pathway">
    <text evidence="3 10">Organic acid metabolism; glycolate biosynthesis; glycolate from 2-phosphoglycolate: step 1/1.</text>
</comment>
<protein>
    <recommendedName>
        <fullName evidence="5 10">Phosphoglycolate phosphatase</fullName>
        <shortName evidence="10">PGP</shortName>
        <shortName evidence="10">PGPase</shortName>
        <ecNumber evidence="5 10">3.1.3.18</ecNumber>
    </recommendedName>
</protein>
<gene>
    <name evidence="11" type="primary">cbbZP</name>
    <name evidence="11" type="ORF">GAK31_03169</name>
</gene>
<dbReference type="Proteomes" id="UP000487117">
    <property type="component" value="Unassembled WGS sequence"/>
</dbReference>
<dbReference type="PANTHER" id="PTHR43434">
    <property type="entry name" value="PHOSPHOGLYCOLATE PHOSPHATASE"/>
    <property type="match status" value="1"/>
</dbReference>
<dbReference type="NCBIfam" id="TIGR01549">
    <property type="entry name" value="HAD-SF-IA-v1"/>
    <property type="match status" value="1"/>
</dbReference>
<evidence type="ECO:0000256" key="1">
    <source>
        <dbReference type="ARBA" id="ARBA00000830"/>
    </source>
</evidence>
<dbReference type="GO" id="GO:0006281">
    <property type="term" value="P:DNA repair"/>
    <property type="evidence" value="ECO:0007669"/>
    <property type="project" value="TreeGrafter"/>
</dbReference>
<dbReference type="PRINTS" id="PR00413">
    <property type="entry name" value="HADHALOGNASE"/>
</dbReference>
<evidence type="ECO:0000256" key="2">
    <source>
        <dbReference type="ARBA" id="ARBA00001946"/>
    </source>
</evidence>
<comment type="caution">
    <text evidence="11">The sequence shown here is derived from an EMBL/GenBank/DDBJ whole genome shotgun (WGS) entry which is preliminary data.</text>
</comment>
<proteinExistence type="inferred from homology"/>
<feature type="active site" description="Nucleophile" evidence="10">
    <location>
        <position position="22"/>
    </location>
</feature>
<dbReference type="UniPathway" id="UPA00865">
    <property type="reaction ID" value="UER00834"/>
</dbReference>
<reference evidence="12" key="1">
    <citation type="journal article" date="2020" name="MBio">
        <title>Horizontal gene transfer to a defensive symbiont with a reduced genome amongst a multipartite beetle microbiome.</title>
        <authorList>
            <person name="Waterworth S.C."/>
            <person name="Florez L.V."/>
            <person name="Rees E.R."/>
            <person name="Hertweck C."/>
            <person name="Kaltenpoth M."/>
            <person name="Kwan J.C."/>
        </authorList>
    </citation>
    <scope>NUCLEOTIDE SEQUENCE [LARGE SCALE GENOMIC DNA]</scope>
</reference>
<comment type="function">
    <text evidence="10">Specifically catalyzes the dephosphorylation of 2-phosphoglycolate. Is involved in the dissimilation of the intracellular 2-phosphoglycolate formed during the DNA repair of 3'-phosphoglycolate ends, a major class of DNA lesions induced by oxidative stress.</text>
</comment>
<evidence type="ECO:0000313" key="11">
    <source>
        <dbReference type="EMBL" id="KAF1014145.1"/>
    </source>
</evidence>
<keyword evidence="6 10" id="KW-0479">Metal-binding</keyword>
<keyword evidence="7 10" id="KW-0378">Hydrolase</keyword>
<feature type="binding site" evidence="10">
    <location>
        <position position="22"/>
    </location>
    <ligand>
        <name>Mg(2+)</name>
        <dbReference type="ChEBI" id="CHEBI:18420"/>
    </ligand>
</feature>
<dbReference type="Gene3D" id="1.10.150.240">
    <property type="entry name" value="Putative phosphatase, domain 2"/>
    <property type="match status" value="1"/>
</dbReference>
<dbReference type="InterPro" id="IPR036412">
    <property type="entry name" value="HAD-like_sf"/>
</dbReference>
<dbReference type="Pfam" id="PF13419">
    <property type="entry name" value="HAD_2"/>
    <property type="match status" value="1"/>
</dbReference>
<evidence type="ECO:0000256" key="4">
    <source>
        <dbReference type="ARBA" id="ARBA00006171"/>
    </source>
</evidence>
<evidence type="ECO:0000256" key="8">
    <source>
        <dbReference type="ARBA" id="ARBA00022842"/>
    </source>
</evidence>
<evidence type="ECO:0000256" key="6">
    <source>
        <dbReference type="ARBA" id="ARBA00022723"/>
    </source>
</evidence>
<dbReference type="EC" id="3.1.3.18" evidence="5 10"/>
<keyword evidence="9 10" id="KW-0119">Carbohydrate metabolism</keyword>
<dbReference type="GO" id="GO:0046872">
    <property type="term" value="F:metal ion binding"/>
    <property type="evidence" value="ECO:0007669"/>
    <property type="project" value="UniProtKB-KW"/>
</dbReference>
<sequence length="229" mass="24167">MSGSPLPGVVAVSYPYPLVVFDLDGTLVDSAADIAEALNRTLEQLGVARVAESTVLGWIGDGVRRLVEQALQAVGTPVDMDAVLPMFMVHYRDCLLRSPQLFEGVREALAQLRARGVPLAICTNKPAALVPLLLQHLGIADAFALVLGGDSLPQRKPSGEPLRHIAAHFGLAVEACLMAGDSITDYRAALDAGMPIALVRYGYPCGLDLHDNAAVAVIDDLRALPGLQG</sequence>
<dbReference type="InterPro" id="IPR006439">
    <property type="entry name" value="HAD-SF_hydro_IA"/>
</dbReference>
<dbReference type="EMBL" id="WNDS01000004">
    <property type="protein sequence ID" value="KAF1014145.1"/>
    <property type="molecule type" value="Genomic_DNA"/>
</dbReference>
<name>A0A7V8JKU3_STEMA</name>
<dbReference type="GO" id="GO:0005975">
    <property type="term" value="P:carbohydrate metabolic process"/>
    <property type="evidence" value="ECO:0007669"/>
    <property type="project" value="InterPro"/>
</dbReference>
<comment type="catalytic activity">
    <reaction evidence="1 10">
        <text>2-phosphoglycolate + H2O = glycolate + phosphate</text>
        <dbReference type="Rhea" id="RHEA:14369"/>
        <dbReference type="ChEBI" id="CHEBI:15377"/>
        <dbReference type="ChEBI" id="CHEBI:29805"/>
        <dbReference type="ChEBI" id="CHEBI:43474"/>
        <dbReference type="ChEBI" id="CHEBI:58033"/>
        <dbReference type="EC" id="3.1.3.18"/>
    </reaction>
</comment>
<evidence type="ECO:0000313" key="12">
    <source>
        <dbReference type="Proteomes" id="UP000487117"/>
    </source>
</evidence>
<evidence type="ECO:0000256" key="5">
    <source>
        <dbReference type="ARBA" id="ARBA00013078"/>
    </source>
</evidence>
<dbReference type="Gene3D" id="3.40.50.1000">
    <property type="entry name" value="HAD superfamily/HAD-like"/>
    <property type="match status" value="1"/>
</dbReference>
<dbReference type="GO" id="GO:0008967">
    <property type="term" value="F:phosphoglycolate phosphatase activity"/>
    <property type="evidence" value="ECO:0007669"/>
    <property type="project" value="UniProtKB-UniRule"/>
</dbReference>
<dbReference type="InterPro" id="IPR041492">
    <property type="entry name" value="HAD_2"/>
</dbReference>
<dbReference type="PANTHER" id="PTHR43434:SF1">
    <property type="entry name" value="PHOSPHOGLYCOLATE PHOSPHATASE"/>
    <property type="match status" value="1"/>
</dbReference>
<organism evidence="11 12">
    <name type="scientific">Stenotrophomonas maltophilia</name>
    <name type="common">Pseudomonas maltophilia</name>
    <name type="synonym">Xanthomonas maltophilia</name>
    <dbReference type="NCBI Taxonomy" id="40324"/>
    <lineage>
        <taxon>Bacteria</taxon>
        <taxon>Pseudomonadati</taxon>
        <taxon>Pseudomonadota</taxon>
        <taxon>Gammaproteobacteria</taxon>
        <taxon>Lysobacterales</taxon>
        <taxon>Lysobacteraceae</taxon>
        <taxon>Stenotrophomonas</taxon>
        <taxon>Stenotrophomonas maltophilia group</taxon>
    </lineage>
</organism>
<dbReference type="SFLD" id="SFLDG01129">
    <property type="entry name" value="C1.5:_HAD__Beta-PGM__Phosphata"/>
    <property type="match status" value="1"/>
</dbReference>
<dbReference type="HAMAP" id="MF_00495">
    <property type="entry name" value="GPH_hydrolase_bact"/>
    <property type="match status" value="1"/>
</dbReference>
<dbReference type="SFLD" id="SFLDS00003">
    <property type="entry name" value="Haloacid_Dehalogenase"/>
    <property type="match status" value="1"/>
</dbReference>
<evidence type="ECO:0000256" key="9">
    <source>
        <dbReference type="ARBA" id="ARBA00023277"/>
    </source>
</evidence>
<evidence type="ECO:0000256" key="10">
    <source>
        <dbReference type="HAMAP-Rule" id="MF_00495"/>
    </source>
</evidence>
<comment type="cofactor">
    <cofactor evidence="2 10">
        <name>Mg(2+)</name>
        <dbReference type="ChEBI" id="CHEBI:18420"/>
    </cofactor>
</comment>
<dbReference type="SUPFAM" id="SSF56784">
    <property type="entry name" value="HAD-like"/>
    <property type="match status" value="1"/>
</dbReference>
<evidence type="ECO:0000256" key="3">
    <source>
        <dbReference type="ARBA" id="ARBA00004818"/>
    </source>
</evidence>